<organism evidence="2">
    <name type="scientific">marine sediment metagenome</name>
    <dbReference type="NCBI Taxonomy" id="412755"/>
    <lineage>
        <taxon>unclassified sequences</taxon>
        <taxon>metagenomes</taxon>
        <taxon>ecological metagenomes</taxon>
    </lineage>
</organism>
<gene>
    <name evidence="2" type="ORF">S03H2_56850</name>
</gene>
<sequence length="45" mass="5113">VTRKSSREEEALLLGRFRDKADEGEAAGYGGRDYNPAPASDWHFW</sequence>
<dbReference type="AlphaFoldDB" id="X1L5Y0"/>
<evidence type="ECO:0000256" key="1">
    <source>
        <dbReference type="SAM" id="MobiDB-lite"/>
    </source>
</evidence>
<accession>X1L5Y0</accession>
<protein>
    <submittedName>
        <fullName evidence="2">Uncharacterized protein</fullName>
    </submittedName>
</protein>
<feature type="region of interest" description="Disordered" evidence="1">
    <location>
        <begin position="23"/>
        <end position="45"/>
    </location>
</feature>
<feature type="non-terminal residue" evidence="2">
    <location>
        <position position="1"/>
    </location>
</feature>
<proteinExistence type="predicted"/>
<evidence type="ECO:0000313" key="2">
    <source>
        <dbReference type="EMBL" id="GAH89543.1"/>
    </source>
</evidence>
<comment type="caution">
    <text evidence="2">The sequence shown here is derived from an EMBL/GenBank/DDBJ whole genome shotgun (WGS) entry which is preliminary data.</text>
</comment>
<dbReference type="EMBL" id="BARU01036408">
    <property type="protein sequence ID" value="GAH89543.1"/>
    <property type="molecule type" value="Genomic_DNA"/>
</dbReference>
<reference evidence="2" key="1">
    <citation type="journal article" date="2014" name="Front. Microbiol.">
        <title>High frequency of phylogenetically diverse reductive dehalogenase-homologous genes in deep subseafloor sedimentary metagenomes.</title>
        <authorList>
            <person name="Kawai M."/>
            <person name="Futagami T."/>
            <person name="Toyoda A."/>
            <person name="Takaki Y."/>
            <person name="Nishi S."/>
            <person name="Hori S."/>
            <person name="Arai W."/>
            <person name="Tsubouchi T."/>
            <person name="Morono Y."/>
            <person name="Uchiyama I."/>
            <person name="Ito T."/>
            <person name="Fujiyama A."/>
            <person name="Inagaki F."/>
            <person name="Takami H."/>
        </authorList>
    </citation>
    <scope>NUCLEOTIDE SEQUENCE</scope>
    <source>
        <strain evidence="2">Expedition CK06-06</strain>
    </source>
</reference>
<name>X1L5Y0_9ZZZZ</name>